<evidence type="ECO:0000259" key="16">
    <source>
        <dbReference type="PROSITE" id="PS50026"/>
    </source>
</evidence>
<feature type="disulfide bond" evidence="12">
    <location>
        <begin position="169"/>
        <end position="170"/>
    </location>
</feature>
<dbReference type="Pfam" id="PF14670">
    <property type="entry name" value="FXa_inhibition"/>
    <property type="match status" value="2"/>
</dbReference>
<dbReference type="PIRSF" id="PIRSF001199">
    <property type="entry name" value="BMP_1/tolloid-like"/>
    <property type="match status" value="1"/>
</dbReference>
<dbReference type="SMART" id="SM00235">
    <property type="entry name" value="ZnMc"/>
    <property type="match status" value="1"/>
</dbReference>
<evidence type="ECO:0000259" key="17">
    <source>
        <dbReference type="PROSITE" id="PS51864"/>
    </source>
</evidence>
<keyword evidence="3 12" id="KW-0479">Metal-binding</keyword>
<feature type="domain" description="CUB" evidence="15">
    <location>
        <begin position="738"/>
        <end position="807"/>
    </location>
</feature>
<feature type="binding site" evidence="12">
    <location>
        <position position="197"/>
    </location>
    <ligand>
        <name>Zn(2+)</name>
        <dbReference type="ChEBI" id="CHEBI:29105"/>
        <note>catalytic</note>
    </ligand>
</feature>
<dbReference type="SMART" id="SM00179">
    <property type="entry name" value="EGF_CA"/>
    <property type="match status" value="2"/>
</dbReference>
<dbReference type="InterPro" id="IPR006026">
    <property type="entry name" value="Peptidase_Metallo"/>
</dbReference>
<evidence type="ECO:0000256" key="6">
    <source>
        <dbReference type="ARBA" id="ARBA00022833"/>
    </source>
</evidence>
<name>A0ABQ0F1M7_APOSI</name>
<dbReference type="Gene3D" id="2.10.25.10">
    <property type="entry name" value="Laminin"/>
    <property type="match status" value="1"/>
</dbReference>
<evidence type="ECO:0000256" key="5">
    <source>
        <dbReference type="ARBA" id="ARBA00022801"/>
    </source>
</evidence>
<dbReference type="SMART" id="SM00181">
    <property type="entry name" value="EGF"/>
    <property type="match status" value="2"/>
</dbReference>
<keyword evidence="7 12" id="KW-0482">Metalloprotease</keyword>
<evidence type="ECO:0000313" key="19">
    <source>
        <dbReference type="Proteomes" id="UP001623349"/>
    </source>
</evidence>
<comment type="cofactor">
    <cofactor evidence="12 13">
        <name>Zn(2+)</name>
        <dbReference type="ChEBI" id="CHEBI:29105"/>
    </cofactor>
    <text evidence="12 13">Binds 1 zinc ion per subunit.</text>
</comment>
<evidence type="ECO:0000256" key="3">
    <source>
        <dbReference type="ARBA" id="ARBA00022723"/>
    </source>
</evidence>
<comment type="caution">
    <text evidence="18">The sequence shown here is derived from an EMBL/GenBank/DDBJ whole genome shotgun (WGS) entry which is preliminary data.</text>
</comment>
<evidence type="ECO:0000256" key="1">
    <source>
        <dbReference type="ARBA" id="ARBA00022536"/>
    </source>
</evidence>
<feature type="domain" description="EGF-like" evidence="16">
    <location>
        <begin position="693"/>
        <end position="733"/>
    </location>
</feature>
<evidence type="ECO:0000256" key="7">
    <source>
        <dbReference type="ARBA" id="ARBA00023049"/>
    </source>
</evidence>
<keyword evidence="4" id="KW-0677">Repeat</keyword>
<feature type="domain" description="CUB" evidence="15">
    <location>
        <begin position="808"/>
        <end position="924"/>
    </location>
</feature>
<feature type="signal peptide" evidence="13">
    <location>
        <begin position="1"/>
        <end position="21"/>
    </location>
</feature>
<feature type="domain" description="CUB" evidence="15">
    <location>
        <begin position="574"/>
        <end position="686"/>
    </location>
</feature>
<dbReference type="PANTHER" id="PTHR24251">
    <property type="entry name" value="OVOCHYMASE-RELATED"/>
    <property type="match status" value="1"/>
</dbReference>
<dbReference type="InterPro" id="IPR000152">
    <property type="entry name" value="EGF-type_Asp/Asn_hydroxyl_site"/>
</dbReference>
<feature type="region of interest" description="Disordered" evidence="14">
    <location>
        <begin position="114"/>
        <end position="141"/>
    </location>
</feature>
<sequence>MLLWLVVSGIVFSRELWVCAGLDYDYSFDGNEEDKTEPIDYKDPCKAAVFWGDIALDDEDLNIFQIDRTIDLTQSPFGKLGHITGGFGDHGLPKKRGALYQLIERIRRISSGLEQNNTTKGKIPPKLSEQNEKNRVPRAATSRTERIWPGGVIPYVIGGNFTGSQRAICCSYVGRRGNGPQAISIGKNCDKFGIVVHELGHVIGFWHEHTRPDRDNHVTIIRENIQPGQEYNFLKMEPGEVNSLGERYDFDSIMHYARNTFSRGMFLDTILPSRDDNGIRPAIGQRTRLSKGDIAQARKLYRCPACGETLQESSGNLSSPGFPNGYPSYTHCIWRVSVTPGEKIVLNFTTMDLYKSSLCWYDYIEVRDGYWRKSPLLVILWGQSGWSSYIYNSRMWIEFRSSSNWVGKGFAAVYEAICGGEIRKNEGQIQSPNYPDDYRPMKECVWKIMVSEGYHVGLTFQAFEIERHDSCAYDHLEVRDGASENSPLIGRFCGYDKPEDIRSTSNTLWMKFVSDGTVNKAGFAANFFKEEDECAKPDRGGCEQRCLNTLGSYQCACEPGYELGPDRRSCEAACGGLLTKLNGTITTPGWPKEYPPNKNCVWQVIAPSQYRISVKFEFFELEGNEVCKYDYVEIWSGLSSESKLHGKFCGADVPEVITSHFNNMRIEFKSDNTVSKKGFKAHFFSVSTEIIVNKDECSKDNGGCQHECVNTMGSYTCQCRNGFVLHENKHDCKEVAFNEFEVEQHQECAYDHLEIFDGETEKSPILGRLCGSKIPDPLMATGNEMFIRFISDASVQRKGFQATHSTECGGRLKAEPKPRDLYSHAQFGDNNYPGQLDCEWLLVSERGSRLELSFQTFEVEEEADCGYDYVEIFDGLNSKALGLGRFCGSGPPEEIYSIGDVALIHFHTDDTINKKGFYIRYKSIRYPETMHAEN</sequence>
<dbReference type="Proteomes" id="UP001623349">
    <property type="component" value="Unassembled WGS sequence"/>
</dbReference>
<dbReference type="PROSITE" id="PS00010">
    <property type="entry name" value="ASX_HYDROXYL"/>
    <property type="match status" value="2"/>
</dbReference>
<evidence type="ECO:0000256" key="2">
    <source>
        <dbReference type="ARBA" id="ARBA00022670"/>
    </source>
</evidence>
<dbReference type="EMBL" id="BAAFST010000008">
    <property type="protein sequence ID" value="GAB1293189.1"/>
    <property type="molecule type" value="Genomic_DNA"/>
</dbReference>
<dbReference type="SUPFAM" id="SSF57196">
    <property type="entry name" value="EGF/Laminin"/>
    <property type="match status" value="2"/>
</dbReference>
<evidence type="ECO:0000256" key="10">
    <source>
        <dbReference type="ARBA" id="ARBA00023180"/>
    </source>
</evidence>
<evidence type="ECO:0000256" key="4">
    <source>
        <dbReference type="ARBA" id="ARBA00022737"/>
    </source>
</evidence>
<dbReference type="EC" id="3.4.24.-" evidence="13"/>
<dbReference type="Gene3D" id="2.60.120.290">
    <property type="entry name" value="Spermadhesin, CUB domain"/>
    <property type="match status" value="5"/>
</dbReference>
<dbReference type="SUPFAM" id="SSF55486">
    <property type="entry name" value="Metalloproteases ('zincins'), catalytic domain"/>
    <property type="match status" value="1"/>
</dbReference>
<feature type="domain" description="CUB" evidence="15">
    <location>
        <begin position="306"/>
        <end position="417"/>
    </location>
</feature>
<dbReference type="PROSITE" id="PS01187">
    <property type="entry name" value="EGF_CA"/>
    <property type="match status" value="2"/>
</dbReference>
<reference evidence="18 19" key="1">
    <citation type="submission" date="2024-08" db="EMBL/GenBank/DDBJ databases">
        <title>The draft genome of Apodemus speciosus.</title>
        <authorList>
            <person name="Nabeshima K."/>
            <person name="Suzuki S."/>
            <person name="Onuma M."/>
        </authorList>
    </citation>
    <scope>NUCLEOTIDE SEQUENCE [LARGE SCALE GENOMIC DNA]</scope>
    <source>
        <strain evidence="18">IB14-021</strain>
    </source>
</reference>
<keyword evidence="5 12" id="KW-0378">Hydrolase</keyword>
<dbReference type="PROSITE" id="PS01180">
    <property type="entry name" value="CUB"/>
    <property type="match status" value="5"/>
</dbReference>
<keyword evidence="1 11" id="KW-0245">EGF-like domain</keyword>
<feature type="active site" evidence="12">
    <location>
        <position position="198"/>
    </location>
</feature>
<feature type="domain" description="CUB" evidence="15">
    <location>
        <begin position="418"/>
        <end position="530"/>
    </location>
</feature>
<evidence type="ECO:0000313" key="18">
    <source>
        <dbReference type="EMBL" id="GAB1293189.1"/>
    </source>
</evidence>
<dbReference type="InterPro" id="IPR035914">
    <property type="entry name" value="Sperma_CUB_dom_sf"/>
</dbReference>
<evidence type="ECO:0000256" key="8">
    <source>
        <dbReference type="ARBA" id="ARBA00023145"/>
    </source>
</evidence>
<dbReference type="InterPro" id="IPR001881">
    <property type="entry name" value="EGF-like_Ca-bd_dom"/>
</dbReference>
<dbReference type="InterPro" id="IPR018097">
    <property type="entry name" value="EGF_Ca-bd_CS"/>
</dbReference>
<dbReference type="PROSITE" id="PS50026">
    <property type="entry name" value="EGF_3"/>
    <property type="match status" value="1"/>
</dbReference>
<evidence type="ECO:0000259" key="15">
    <source>
        <dbReference type="PROSITE" id="PS01180"/>
    </source>
</evidence>
<keyword evidence="2 12" id="KW-0645">Protease</keyword>
<organism evidence="18 19">
    <name type="scientific">Apodemus speciosus</name>
    <name type="common">Large Japanese field mouse</name>
    <dbReference type="NCBI Taxonomy" id="105296"/>
    <lineage>
        <taxon>Eukaryota</taxon>
        <taxon>Metazoa</taxon>
        <taxon>Chordata</taxon>
        <taxon>Craniata</taxon>
        <taxon>Vertebrata</taxon>
        <taxon>Euteleostomi</taxon>
        <taxon>Mammalia</taxon>
        <taxon>Eutheria</taxon>
        <taxon>Euarchontoglires</taxon>
        <taxon>Glires</taxon>
        <taxon>Rodentia</taxon>
        <taxon>Myomorpha</taxon>
        <taxon>Muroidea</taxon>
        <taxon>Muridae</taxon>
        <taxon>Murinae</taxon>
        <taxon>Apodemus</taxon>
    </lineage>
</organism>
<accession>A0ABQ0F1M7</accession>
<dbReference type="Gene3D" id="3.40.390.10">
    <property type="entry name" value="Collagenase (Catalytic Domain)"/>
    <property type="match status" value="1"/>
</dbReference>
<dbReference type="InterPro" id="IPR000859">
    <property type="entry name" value="CUB_dom"/>
</dbReference>
<evidence type="ECO:0000256" key="13">
    <source>
        <dbReference type="RuleBase" id="RU361183"/>
    </source>
</evidence>
<feature type="binding site" evidence="12">
    <location>
        <position position="201"/>
    </location>
    <ligand>
        <name>Zn(2+)</name>
        <dbReference type="ChEBI" id="CHEBI:29105"/>
        <note>catalytic</note>
    </ligand>
</feature>
<dbReference type="InterPro" id="IPR000742">
    <property type="entry name" value="EGF"/>
</dbReference>
<feature type="binding site" evidence="12">
    <location>
        <position position="207"/>
    </location>
    <ligand>
        <name>Zn(2+)</name>
        <dbReference type="ChEBI" id="CHEBI:29105"/>
        <note>catalytic</note>
    </ligand>
</feature>
<evidence type="ECO:0000256" key="12">
    <source>
        <dbReference type="PROSITE-ProRule" id="PRU01211"/>
    </source>
</evidence>
<keyword evidence="19" id="KW-1185">Reference proteome</keyword>
<dbReference type="CDD" id="cd00041">
    <property type="entry name" value="CUB"/>
    <property type="match status" value="4"/>
</dbReference>
<feature type="domain" description="Peptidase M12A" evidence="17">
    <location>
        <begin position="169"/>
        <end position="304"/>
    </location>
</feature>
<dbReference type="SUPFAM" id="SSF49854">
    <property type="entry name" value="Spermadhesin, CUB domain"/>
    <property type="match status" value="5"/>
</dbReference>
<evidence type="ECO:0000256" key="11">
    <source>
        <dbReference type="PROSITE-ProRule" id="PRU00076"/>
    </source>
</evidence>
<gene>
    <name evidence="18" type="ORF">APTSU1_000842000</name>
</gene>
<evidence type="ECO:0000256" key="9">
    <source>
        <dbReference type="ARBA" id="ARBA00023157"/>
    </source>
</evidence>
<protein>
    <recommendedName>
        <fullName evidence="13">Metalloendopeptidase</fullName>
        <ecNumber evidence="13">3.4.24.-</ecNumber>
    </recommendedName>
</protein>
<dbReference type="PRINTS" id="PR00480">
    <property type="entry name" value="ASTACIN"/>
</dbReference>
<keyword evidence="10" id="KW-0325">Glycoprotein</keyword>
<keyword evidence="13" id="KW-0732">Signal</keyword>
<dbReference type="InterPro" id="IPR001506">
    <property type="entry name" value="Peptidase_M12A"/>
</dbReference>
<comment type="caution">
    <text evidence="11">Lacks conserved residue(s) required for the propagation of feature annotation.</text>
</comment>
<dbReference type="InterPro" id="IPR015446">
    <property type="entry name" value="BMP_1/tolloid-like"/>
</dbReference>
<proteinExistence type="predicted"/>
<dbReference type="PROSITE" id="PS51864">
    <property type="entry name" value="ASTACIN"/>
    <property type="match status" value="1"/>
</dbReference>
<evidence type="ECO:0000256" key="14">
    <source>
        <dbReference type="SAM" id="MobiDB-lite"/>
    </source>
</evidence>
<dbReference type="SMART" id="SM00042">
    <property type="entry name" value="CUB"/>
    <property type="match status" value="5"/>
</dbReference>
<keyword evidence="8" id="KW-0865">Zymogen</keyword>
<feature type="chain" id="PRO_5044961903" description="Metalloendopeptidase" evidence="13">
    <location>
        <begin position="22"/>
        <end position="934"/>
    </location>
</feature>
<dbReference type="PROSITE" id="PS01186">
    <property type="entry name" value="EGF_2"/>
    <property type="match status" value="2"/>
</dbReference>
<dbReference type="InterPro" id="IPR024079">
    <property type="entry name" value="MetalloPept_cat_dom_sf"/>
</dbReference>
<dbReference type="PANTHER" id="PTHR24251:SF53">
    <property type="entry name" value="BONE MORPHOGENETIC PROTEIN 1"/>
    <property type="match status" value="1"/>
</dbReference>
<keyword evidence="9 12" id="KW-1015">Disulfide bond</keyword>
<dbReference type="Pfam" id="PF01400">
    <property type="entry name" value="Astacin"/>
    <property type="match status" value="1"/>
</dbReference>
<dbReference type="CDD" id="cd00054">
    <property type="entry name" value="EGF_CA"/>
    <property type="match status" value="2"/>
</dbReference>
<keyword evidence="6 12" id="KW-0862">Zinc</keyword>
<dbReference type="Pfam" id="PF00431">
    <property type="entry name" value="CUB"/>
    <property type="match status" value="5"/>
</dbReference>